<feature type="non-terminal residue" evidence="2">
    <location>
        <position position="361"/>
    </location>
</feature>
<sequence>RSGVVASRQGCKVVEVGEMGGDDALELFSKRFTSGGSLGDEGKTAIAMIVASVHRMPLAIVGAAAYMTETKTSPSIYWSILRENDERARRLLSHQFCDIQREVDVTESILGTYFITFDRITQQMAPAADLLRLMVFLDRQNIPEEILSQSGLKGMDDPVEFRQAIGRLLAFSLVTVVKREERPFYELHRLVQLSLQVYYPTKQLKQARAAALRVVSRLFPQGESEQREIGHIYIPHALTVTQDSLDPIAGELCFHMGRYFREKGSYSDAEIQFRRCIALQGKPKDYGRGAEDQQRLKLLGAATGYRPMTDVAVKMFRRILGGLKKYPHSNSARILKYVGYLALTLQDQGKYEESETMYRRT</sequence>
<protein>
    <recommendedName>
        <fullName evidence="1">DUF7779 domain-containing protein</fullName>
    </recommendedName>
</protein>
<dbReference type="InterPro" id="IPR056681">
    <property type="entry name" value="DUF7779"/>
</dbReference>
<feature type="domain" description="DUF7779" evidence="1">
    <location>
        <begin position="124"/>
        <end position="193"/>
    </location>
</feature>
<dbReference type="AlphaFoldDB" id="A0A292Q4L5"/>
<organism evidence="2 3">
    <name type="scientific">Tuber aestivum</name>
    <name type="common">summer truffle</name>
    <dbReference type="NCBI Taxonomy" id="59557"/>
    <lineage>
        <taxon>Eukaryota</taxon>
        <taxon>Fungi</taxon>
        <taxon>Dikarya</taxon>
        <taxon>Ascomycota</taxon>
        <taxon>Pezizomycotina</taxon>
        <taxon>Pezizomycetes</taxon>
        <taxon>Pezizales</taxon>
        <taxon>Tuberaceae</taxon>
        <taxon>Tuber</taxon>
    </lineage>
</organism>
<dbReference type="PANTHER" id="PTHR46082">
    <property type="entry name" value="ATP/GTP-BINDING PROTEIN-RELATED"/>
    <property type="match status" value="1"/>
</dbReference>
<accession>A0A292Q4L5</accession>
<dbReference type="Gene3D" id="1.25.40.10">
    <property type="entry name" value="Tetratricopeptide repeat domain"/>
    <property type="match status" value="1"/>
</dbReference>
<evidence type="ECO:0000313" key="2">
    <source>
        <dbReference type="EMBL" id="CUS13683.1"/>
    </source>
</evidence>
<dbReference type="Pfam" id="PF25000">
    <property type="entry name" value="DUF7779"/>
    <property type="match status" value="1"/>
</dbReference>
<dbReference type="SUPFAM" id="SSF48452">
    <property type="entry name" value="TPR-like"/>
    <property type="match status" value="1"/>
</dbReference>
<proteinExistence type="predicted"/>
<keyword evidence="3" id="KW-1185">Reference proteome</keyword>
<gene>
    <name evidence="2" type="ORF">GSTUAT00002208001</name>
</gene>
<name>A0A292Q4L5_9PEZI</name>
<evidence type="ECO:0000259" key="1">
    <source>
        <dbReference type="Pfam" id="PF25000"/>
    </source>
</evidence>
<dbReference type="InterPro" id="IPR053137">
    <property type="entry name" value="NLR-like"/>
</dbReference>
<dbReference type="EMBL" id="LN890968">
    <property type="protein sequence ID" value="CUS13683.1"/>
    <property type="molecule type" value="Genomic_DNA"/>
</dbReference>
<dbReference type="PANTHER" id="PTHR46082:SF6">
    <property type="entry name" value="AAA+ ATPASE DOMAIN-CONTAINING PROTEIN-RELATED"/>
    <property type="match status" value="1"/>
</dbReference>
<dbReference type="InterPro" id="IPR011990">
    <property type="entry name" value="TPR-like_helical_dom_sf"/>
</dbReference>
<reference evidence="2" key="1">
    <citation type="submission" date="2015-10" db="EMBL/GenBank/DDBJ databases">
        <authorList>
            <person name="Regsiter A."/>
            <person name="william w."/>
        </authorList>
    </citation>
    <scope>NUCLEOTIDE SEQUENCE</scope>
    <source>
        <strain evidence="2">Montdore</strain>
    </source>
</reference>
<dbReference type="Proteomes" id="UP001412239">
    <property type="component" value="Unassembled WGS sequence"/>
</dbReference>
<feature type="non-terminal residue" evidence="2">
    <location>
        <position position="1"/>
    </location>
</feature>
<evidence type="ECO:0000313" key="3">
    <source>
        <dbReference type="Proteomes" id="UP001412239"/>
    </source>
</evidence>